<feature type="region of interest" description="Disordered" evidence="1">
    <location>
        <begin position="1"/>
        <end position="30"/>
    </location>
</feature>
<accession>A0ABN9SFH3</accession>
<comment type="caution">
    <text evidence="2">The sequence shown here is derived from an EMBL/GenBank/DDBJ whole genome shotgun (WGS) entry which is preliminary data.</text>
</comment>
<evidence type="ECO:0000313" key="3">
    <source>
        <dbReference type="Proteomes" id="UP001189429"/>
    </source>
</evidence>
<evidence type="ECO:0000256" key="1">
    <source>
        <dbReference type="SAM" id="MobiDB-lite"/>
    </source>
</evidence>
<proteinExistence type="predicted"/>
<reference evidence="2" key="1">
    <citation type="submission" date="2023-10" db="EMBL/GenBank/DDBJ databases">
        <authorList>
            <person name="Chen Y."/>
            <person name="Shah S."/>
            <person name="Dougan E. K."/>
            <person name="Thang M."/>
            <person name="Chan C."/>
        </authorList>
    </citation>
    <scope>NUCLEOTIDE SEQUENCE [LARGE SCALE GENOMIC DNA]</scope>
</reference>
<dbReference type="EMBL" id="CAUYUJ010010913">
    <property type="protein sequence ID" value="CAK0830517.1"/>
    <property type="molecule type" value="Genomic_DNA"/>
</dbReference>
<dbReference type="Proteomes" id="UP001189429">
    <property type="component" value="Unassembled WGS sequence"/>
</dbReference>
<gene>
    <name evidence="2" type="ORF">PCOR1329_LOCUS29150</name>
</gene>
<protein>
    <submittedName>
        <fullName evidence="2">Uncharacterized protein</fullName>
    </submittedName>
</protein>
<feature type="compositionally biased region" description="Gly residues" evidence="1">
    <location>
        <begin position="1"/>
        <end position="12"/>
    </location>
</feature>
<evidence type="ECO:0000313" key="2">
    <source>
        <dbReference type="EMBL" id="CAK0830517.1"/>
    </source>
</evidence>
<sequence>MKGKGGMGGSGGTRDAKRRRAGGGEAEAEDLARAGITYGSDSPLNASLTTASPLGRRLISSGRASKHCGWRSATPAAARATGTSGRSVFAMLHSQSLSANVNLVKSTQAAKHRS</sequence>
<name>A0ABN9SFH3_9DINO</name>
<keyword evidence="3" id="KW-1185">Reference proteome</keyword>
<organism evidence="2 3">
    <name type="scientific">Prorocentrum cordatum</name>
    <dbReference type="NCBI Taxonomy" id="2364126"/>
    <lineage>
        <taxon>Eukaryota</taxon>
        <taxon>Sar</taxon>
        <taxon>Alveolata</taxon>
        <taxon>Dinophyceae</taxon>
        <taxon>Prorocentrales</taxon>
        <taxon>Prorocentraceae</taxon>
        <taxon>Prorocentrum</taxon>
    </lineage>
</organism>